<dbReference type="InterPro" id="IPR051330">
    <property type="entry name" value="Phosphatase_reg/MetRdx"/>
</dbReference>
<dbReference type="Pfam" id="PF04176">
    <property type="entry name" value="TIP41"/>
    <property type="match status" value="1"/>
</dbReference>
<protein>
    <recommendedName>
        <fullName evidence="2">TIP41-like protein</fullName>
    </recommendedName>
</protein>
<dbReference type="GO" id="GO:0005829">
    <property type="term" value="C:cytosol"/>
    <property type="evidence" value="ECO:0007669"/>
    <property type="project" value="TreeGrafter"/>
</dbReference>
<name>A0A8J4WL86_9TREM</name>
<evidence type="ECO:0000313" key="3">
    <source>
        <dbReference type="EMBL" id="KAF5394525.1"/>
    </source>
</evidence>
<dbReference type="AlphaFoldDB" id="A0A8J4WL86"/>
<sequence length="260" mass="30049">MEDHIAIRCADPKVSEYSMDDWHISVTEHHILKSRGIERENFEHQLRLPNVPEMIFDKNCISVTFHGTQQPNSGIHFTALDALKLVDAEHITLEVPIASNWRQARIGAEEQVDHPKPYDWTFTTPYTGTLTGSWSVQPHKEGLDLLLLQRRDPILFYAETMLFEDELGDNGVAMLSVRFRAMATGFFLLQRFFLRVDGGLVRVYDTRLQWRKGDDYLIRDIHQAESSSWQPSMVGICLMEANRVCDKLLEHRSEKLIPTL</sequence>
<evidence type="ECO:0000256" key="1">
    <source>
        <dbReference type="ARBA" id="ARBA00006658"/>
    </source>
</evidence>
<dbReference type="PANTHER" id="PTHR21021">
    <property type="entry name" value="GAF/PUTATIVE CYTOSKELETAL PROTEIN"/>
    <property type="match status" value="1"/>
</dbReference>
<accession>A0A8J4WL86</accession>
<keyword evidence="4" id="KW-1185">Reference proteome</keyword>
<evidence type="ECO:0000313" key="4">
    <source>
        <dbReference type="Proteomes" id="UP000748531"/>
    </source>
</evidence>
<gene>
    <name evidence="3" type="ORF">PHET_11236</name>
</gene>
<organism evidence="3 4">
    <name type="scientific">Paragonimus heterotremus</name>
    <dbReference type="NCBI Taxonomy" id="100268"/>
    <lineage>
        <taxon>Eukaryota</taxon>
        <taxon>Metazoa</taxon>
        <taxon>Spiralia</taxon>
        <taxon>Lophotrochozoa</taxon>
        <taxon>Platyhelminthes</taxon>
        <taxon>Trematoda</taxon>
        <taxon>Digenea</taxon>
        <taxon>Plagiorchiida</taxon>
        <taxon>Troglotremata</taxon>
        <taxon>Troglotrematidae</taxon>
        <taxon>Paragonimus</taxon>
    </lineage>
</organism>
<dbReference type="OrthoDB" id="10253878at2759"/>
<dbReference type="InterPro" id="IPR007303">
    <property type="entry name" value="TIP41-like"/>
</dbReference>
<dbReference type="EMBL" id="LUCH01018267">
    <property type="protein sequence ID" value="KAF5394525.1"/>
    <property type="molecule type" value="Genomic_DNA"/>
</dbReference>
<comment type="caution">
    <text evidence="3">The sequence shown here is derived from an EMBL/GenBank/DDBJ whole genome shotgun (WGS) entry which is preliminary data.</text>
</comment>
<dbReference type="PANTHER" id="PTHR21021:SF16">
    <property type="entry name" value="TIP41-LIKE PROTEIN"/>
    <property type="match status" value="1"/>
</dbReference>
<dbReference type="Proteomes" id="UP000748531">
    <property type="component" value="Unassembled WGS sequence"/>
</dbReference>
<proteinExistence type="inferred from homology"/>
<reference evidence="3" key="1">
    <citation type="submission" date="2019-05" db="EMBL/GenBank/DDBJ databases">
        <title>Annotation for the trematode Paragonimus heterotremus.</title>
        <authorList>
            <person name="Choi Y.-J."/>
        </authorList>
    </citation>
    <scope>NUCLEOTIDE SEQUENCE</scope>
    <source>
        <strain evidence="3">LC</strain>
    </source>
</reference>
<comment type="similarity">
    <text evidence="1">Belongs to the TIP41 family.</text>
</comment>
<dbReference type="GO" id="GO:0031929">
    <property type="term" value="P:TOR signaling"/>
    <property type="evidence" value="ECO:0007669"/>
    <property type="project" value="TreeGrafter"/>
</dbReference>
<evidence type="ECO:0000256" key="2">
    <source>
        <dbReference type="ARBA" id="ARBA00018951"/>
    </source>
</evidence>